<proteinExistence type="predicted"/>
<comment type="caution">
    <text evidence="1">The sequence shown here is derived from an EMBL/GenBank/DDBJ whole genome shotgun (WGS) entry which is preliminary data.</text>
</comment>
<organism evidence="1 2">
    <name type="scientific">Naganishia adeliensis</name>
    <dbReference type="NCBI Taxonomy" id="92952"/>
    <lineage>
        <taxon>Eukaryota</taxon>
        <taxon>Fungi</taxon>
        <taxon>Dikarya</taxon>
        <taxon>Basidiomycota</taxon>
        <taxon>Agaricomycotina</taxon>
        <taxon>Tremellomycetes</taxon>
        <taxon>Filobasidiales</taxon>
        <taxon>Filobasidiaceae</taxon>
        <taxon>Naganishia</taxon>
    </lineage>
</organism>
<dbReference type="EMBL" id="JASBWS010000001">
    <property type="protein sequence ID" value="KAJ9117828.1"/>
    <property type="molecule type" value="Genomic_DNA"/>
</dbReference>
<gene>
    <name evidence="1" type="ORF">QFC20_000108</name>
</gene>
<reference evidence="1" key="1">
    <citation type="submission" date="2023-04" db="EMBL/GenBank/DDBJ databases">
        <title>Draft Genome sequencing of Naganishia species isolated from polar environments using Oxford Nanopore Technology.</title>
        <authorList>
            <person name="Leo P."/>
            <person name="Venkateswaran K."/>
        </authorList>
    </citation>
    <scope>NUCLEOTIDE SEQUENCE</scope>
    <source>
        <strain evidence="1">MNA-CCFEE 5262</strain>
    </source>
</reference>
<evidence type="ECO:0000313" key="1">
    <source>
        <dbReference type="EMBL" id="KAJ9117828.1"/>
    </source>
</evidence>
<accession>A0ACC2X2A2</accession>
<keyword evidence="2" id="KW-1185">Reference proteome</keyword>
<sequence length="174" mass="19152">MATSTDAKPPVTPQPSETQRSYFNSSPLHSLDIINTLLAQHPREAKDARKPLLAAKAYLEQSAITRETPPAAVLDLCETRLELIQYLLDDGEVVEAESEALQVTAGCKKVFKSHTGQTERDGEERKTAIRCLKVHVRALEALRGIDEGRGVVARAVRWGQARERLEGKLAALEA</sequence>
<name>A0ACC2X2A2_9TREE</name>
<protein>
    <submittedName>
        <fullName evidence="1">Uncharacterized protein</fullName>
    </submittedName>
</protein>
<dbReference type="Proteomes" id="UP001230649">
    <property type="component" value="Unassembled WGS sequence"/>
</dbReference>
<evidence type="ECO:0000313" key="2">
    <source>
        <dbReference type="Proteomes" id="UP001230649"/>
    </source>
</evidence>